<feature type="repeat" description="ANK" evidence="3">
    <location>
        <begin position="51"/>
        <end position="83"/>
    </location>
</feature>
<sequence>MSLLSLPNEIIFLIATELDPRDVDSLVRSHPRFHCTLSDHLLSTYQNLHGNDNSVLHAAASDGSEAVVHRLLERGVNVRWKSQYWSCTCPWRYAKHHRMPHPISAAAANGHTGVVLKLLEHGADVDFKHIDGRSPLSLAARGVHMDTVRALVGHGANLLSIDMDGHRVIANAASEGHHEIEDHLLALLGANRPPLKHTMKAEMHFMMLYAAEKGDEDRIKVLLQRGVEVDSQLPVHSHTPLCAAIWRGAPLSTIRLLLDSGADPSSSFSRKRDRAIDWLPQLTDHAPLQKAIEREDSYEIIKMLVQHGMRLDIDYLILRRLLRPRKFAEFCLLVDAGMDVRGDPRLLVSLYRRAATAEISPSIYRPIYQSSHSPTADNKASNYRFLPVIQLLAHPFPLVALAHRAV</sequence>
<dbReference type="SUPFAM" id="SSF48403">
    <property type="entry name" value="Ankyrin repeat"/>
    <property type="match status" value="1"/>
</dbReference>
<dbReference type="Gene3D" id="1.25.40.20">
    <property type="entry name" value="Ankyrin repeat-containing domain"/>
    <property type="match status" value="2"/>
</dbReference>
<evidence type="ECO:0000256" key="3">
    <source>
        <dbReference type="PROSITE-ProRule" id="PRU00023"/>
    </source>
</evidence>
<keyword evidence="1" id="KW-0677">Repeat</keyword>
<dbReference type="PROSITE" id="PS50181">
    <property type="entry name" value="FBOX"/>
    <property type="match status" value="1"/>
</dbReference>
<dbReference type="InterPro" id="IPR002110">
    <property type="entry name" value="Ankyrin_rpt"/>
</dbReference>
<name>A0ABR4JH04_9EURO</name>
<feature type="repeat" description="ANK" evidence="3">
    <location>
        <begin position="131"/>
        <end position="163"/>
    </location>
</feature>
<dbReference type="Pfam" id="PF12796">
    <property type="entry name" value="Ank_2"/>
    <property type="match status" value="2"/>
</dbReference>
<gene>
    <name evidence="5" type="ORF">BJX68DRAFT_279437</name>
</gene>
<evidence type="ECO:0000313" key="6">
    <source>
        <dbReference type="Proteomes" id="UP001610444"/>
    </source>
</evidence>
<dbReference type="EMBL" id="JBFXLR010000075">
    <property type="protein sequence ID" value="KAL2839325.1"/>
    <property type="molecule type" value="Genomic_DNA"/>
</dbReference>
<reference evidence="5 6" key="1">
    <citation type="submission" date="2024-07" db="EMBL/GenBank/DDBJ databases">
        <title>Section-level genome sequencing and comparative genomics of Aspergillus sections Usti and Cavernicolus.</title>
        <authorList>
            <consortium name="Lawrence Berkeley National Laboratory"/>
            <person name="Nybo J.L."/>
            <person name="Vesth T.C."/>
            <person name="Theobald S."/>
            <person name="Frisvad J.C."/>
            <person name="Larsen T.O."/>
            <person name="Kjaerboelling I."/>
            <person name="Rothschild-Mancinelli K."/>
            <person name="Lyhne E.K."/>
            <person name="Kogle M.E."/>
            <person name="Barry K."/>
            <person name="Clum A."/>
            <person name="Na H."/>
            <person name="Ledsgaard L."/>
            <person name="Lin J."/>
            <person name="Lipzen A."/>
            <person name="Kuo A."/>
            <person name="Riley R."/>
            <person name="Mondo S."/>
            <person name="LaButti K."/>
            <person name="Haridas S."/>
            <person name="Pangalinan J."/>
            <person name="Salamov A.A."/>
            <person name="Simmons B.A."/>
            <person name="Magnuson J.K."/>
            <person name="Chen J."/>
            <person name="Drula E."/>
            <person name="Henrissat B."/>
            <person name="Wiebenga A."/>
            <person name="Lubbers R.J."/>
            <person name="Gomes A.C."/>
            <person name="Macurrencykelacurrency M.R."/>
            <person name="Stajich J."/>
            <person name="Grigoriev I.V."/>
            <person name="Mortensen U.H."/>
            <person name="De vries R.P."/>
            <person name="Baker S.E."/>
            <person name="Andersen M.R."/>
        </authorList>
    </citation>
    <scope>NUCLEOTIDE SEQUENCE [LARGE SCALE GENOMIC DNA]</scope>
    <source>
        <strain evidence="5 6">CBS 756.74</strain>
    </source>
</reference>
<dbReference type="InterPro" id="IPR036770">
    <property type="entry name" value="Ankyrin_rpt-contain_sf"/>
</dbReference>
<dbReference type="InterPro" id="IPR001810">
    <property type="entry name" value="F-box_dom"/>
</dbReference>
<protein>
    <submittedName>
        <fullName evidence="5">Ankyrin repeat-containing domain protein</fullName>
    </submittedName>
</protein>
<dbReference type="Proteomes" id="UP001610444">
    <property type="component" value="Unassembled WGS sequence"/>
</dbReference>
<dbReference type="RefSeq" id="XP_070893494.1">
    <property type="nucleotide sequence ID" value="XM_071048737.1"/>
</dbReference>
<evidence type="ECO:0000313" key="5">
    <source>
        <dbReference type="EMBL" id="KAL2839325.1"/>
    </source>
</evidence>
<keyword evidence="2 3" id="KW-0040">ANK repeat</keyword>
<feature type="repeat" description="ANK" evidence="3">
    <location>
        <begin position="102"/>
        <end position="130"/>
    </location>
</feature>
<accession>A0ABR4JH04</accession>
<comment type="caution">
    <text evidence="5">The sequence shown here is derived from an EMBL/GenBank/DDBJ whole genome shotgun (WGS) entry which is preliminary data.</text>
</comment>
<dbReference type="SMART" id="SM00248">
    <property type="entry name" value="ANK"/>
    <property type="match status" value="6"/>
</dbReference>
<organism evidence="5 6">
    <name type="scientific">Aspergillus pseudodeflectus</name>
    <dbReference type="NCBI Taxonomy" id="176178"/>
    <lineage>
        <taxon>Eukaryota</taxon>
        <taxon>Fungi</taxon>
        <taxon>Dikarya</taxon>
        <taxon>Ascomycota</taxon>
        <taxon>Pezizomycotina</taxon>
        <taxon>Eurotiomycetes</taxon>
        <taxon>Eurotiomycetidae</taxon>
        <taxon>Eurotiales</taxon>
        <taxon>Aspergillaceae</taxon>
        <taxon>Aspergillus</taxon>
        <taxon>Aspergillus subgen. Nidulantes</taxon>
    </lineage>
</organism>
<proteinExistence type="predicted"/>
<dbReference type="PANTHER" id="PTHR24198:SF165">
    <property type="entry name" value="ANKYRIN REPEAT-CONTAINING PROTEIN-RELATED"/>
    <property type="match status" value="1"/>
</dbReference>
<keyword evidence="6" id="KW-1185">Reference proteome</keyword>
<evidence type="ECO:0000256" key="2">
    <source>
        <dbReference type="ARBA" id="ARBA00023043"/>
    </source>
</evidence>
<dbReference type="PANTHER" id="PTHR24198">
    <property type="entry name" value="ANKYRIN REPEAT AND PROTEIN KINASE DOMAIN-CONTAINING PROTEIN"/>
    <property type="match status" value="1"/>
</dbReference>
<dbReference type="PROSITE" id="PS50088">
    <property type="entry name" value="ANK_REPEAT"/>
    <property type="match status" value="3"/>
</dbReference>
<dbReference type="GeneID" id="98163901"/>
<evidence type="ECO:0000256" key="1">
    <source>
        <dbReference type="ARBA" id="ARBA00022737"/>
    </source>
</evidence>
<dbReference type="PROSITE" id="PS50297">
    <property type="entry name" value="ANK_REP_REGION"/>
    <property type="match status" value="2"/>
</dbReference>
<feature type="domain" description="F-box" evidence="4">
    <location>
        <begin position="1"/>
        <end position="48"/>
    </location>
</feature>
<dbReference type="Pfam" id="PF00023">
    <property type="entry name" value="Ank"/>
    <property type="match status" value="1"/>
</dbReference>
<evidence type="ECO:0000259" key="4">
    <source>
        <dbReference type="PROSITE" id="PS50181"/>
    </source>
</evidence>